<reference evidence="2 3" key="1">
    <citation type="journal article" date="2009" name="Stand. Genomic Sci.">
        <title>Complete genome sequence of Methanocorpusculum labreanum type strain Z.</title>
        <authorList>
            <person name="Anderson I.J."/>
            <person name="Sieprawska-Lupa M."/>
            <person name="Goltsman E."/>
            <person name="Lapidus A."/>
            <person name="Copeland A."/>
            <person name="Glavina Del Rio T."/>
            <person name="Tice H."/>
            <person name="Dalin E."/>
            <person name="Barry K."/>
            <person name="Pitluck S."/>
            <person name="Hauser L."/>
            <person name="Land M."/>
            <person name="Lucas S."/>
            <person name="Richardson P."/>
            <person name="Whitman W.B."/>
            <person name="Kyrpides N.C."/>
        </authorList>
    </citation>
    <scope>NUCLEOTIDE SEQUENCE [LARGE SCALE GENOMIC DNA]</scope>
    <source>
        <strain evidence="3">ATCC 43576 / DSM 4855 / Z</strain>
    </source>
</reference>
<dbReference type="Proteomes" id="UP000000365">
    <property type="component" value="Chromosome"/>
</dbReference>
<dbReference type="AlphaFoldDB" id="A2ST23"/>
<feature type="coiled-coil region" evidence="1">
    <location>
        <begin position="155"/>
        <end position="230"/>
    </location>
</feature>
<sequence length="528" mass="61954">MIPSSLSEFITYLRGLGLFKRLFSWKQVIIRAEDAYSQYLAETQEAKRRYQELEQRFSQVSGELQRELQRTSSLEGLRDAERKASENLRDRFEITARELETARGKLFGIERMREEQTIAEVERRKEETERYQRLETKSLLLGEELTAAKGKIAALEGAREEQNYAETERRKEERERYQDLETAFTELTENLTRAKGQITALESLRDEQISAEAARRKEEAEKYLEQKEKLDTVTQDLIAAKEQISAYDSVREEQTAEYSRKIERINTLYDQLKSDRETLANEQMDSLVRKQEELAVSWQKHESEVAESIRTICRKHDFVWCEKCEYPHPGTPDNVVLIGKMYTIFDAKSPKNPEELENFPTYLKNQAESMKKYCKHDDVRKEVFLVVPSSTLEVLTTYHYDLAEYVVYIITPEALTPILQILRQIENYEFTDTMSPEDQDKLCRFIGKLSHATKRKIQIDTYFSRELIDALRGIDMIPEDFAAEIGKYEQKAKLNPPMEKRVKMIEIEDVENEVKRMETEIAVRTAVE</sequence>
<evidence type="ECO:0000313" key="2">
    <source>
        <dbReference type="EMBL" id="ABN07479.1"/>
    </source>
</evidence>
<keyword evidence="1" id="KW-0175">Coiled coil</keyword>
<dbReference type="RefSeq" id="WP_011833682.1">
    <property type="nucleotide sequence ID" value="NC_008942.1"/>
</dbReference>
<feature type="coiled-coil region" evidence="1">
    <location>
        <begin position="29"/>
        <end position="70"/>
    </location>
</feature>
<dbReference type="eggNOG" id="arCOG00370">
    <property type="taxonomic scope" value="Archaea"/>
</dbReference>
<protein>
    <submittedName>
        <fullName evidence="2">Uncharacterized protein</fullName>
    </submittedName>
</protein>
<dbReference type="HOGENOM" id="CLU_549381_0_0_2"/>
<accession>A2ST23</accession>
<name>A2ST23_METLZ</name>
<organism evidence="2 3">
    <name type="scientific">Methanocorpusculum labreanum (strain ATCC 43576 / DSM 4855 / Z)</name>
    <dbReference type="NCBI Taxonomy" id="410358"/>
    <lineage>
        <taxon>Archaea</taxon>
        <taxon>Methanobacteriati</taxon>
        <taxon>Methanobacteriota</taxon>
        <taxon>Stenosarchaea group</taxon>
        <taxon>Methanomicrobia</taxon>
        <taxon>Methanomicrobiales</taxon>
        <taxon>Methanocorpusculaceae</taxon>
        <taxon>Methanocorpusculum</taxon>
    </lineage>
</organism>
<dbReference type="KEGG" id="mla:Mlab_1312"/>
<feature type="coiled-coil region" evidence="1">
    <location>
        <begin position="500"/>
        <end position="527"/>
    </location>
</feature>
<dbReference type="OrthoDB" id="383946at2157"/>
<dbReference type="GeneID" id="4795178"/>
<evidence type="ECO:0000313" key="3">
    <source>
        <dbReference type="Proteomes" id="UP000000365"/>
    </source>
</evidence>
<dbReference type="EMBL" id="CP000559">
    <property type="protein sequence ID" value="ABN07479.1"/>
    <property type="molecule type" value="Genomic_DNA"/>
</dbReference>
<proteinExistence type="predicted"/>
<gene>
    <name evidence="2" type="ordered locus">Mlab_1312</name>
</gene>
<evidence type="ECO:0000256" key="1">
    <source>
        <dbReference type="SAM" id="Coils"/>
    </source>
</evidence>
<keyword evidence="3" id="KW-1185">Reference proteome</keyword>